<sequence length="105" mass="11819">MEPPITPKPMPESAAKLPLDYTNKLFGIVHITLTGVIDTIIPTTGLWSWLGKSMSYLIKLAPIFWWALSTPPVTHQFPDTSKPADQGWFPENGPLFEQLFQLPTR</sequence>
<accession>A0ACC2TC67</accession>
<organism evidence="1 2">
    <name type="scientific">Entomophthora muscae</name>
    <dbReference type="NCBI Taxonomy" id="34485"/>
    <lineage>
        <taxon>Eukaryota</taxon>
        <taxon>Fungi</taxon>
        <taxon>Fungi incertae sedis</taxon>
        <taxon>Zoopagomycota</taxon>
        <taxon>Entomophthoromycotina</taxon>
        <taxon>Entomophthoromycetes</taxon>
        <taxon>Entomophthorales</taxon>
        <taxon>Entomophthoraceae</taxon>
        <taxon>Entomophthora</taxon>
    </lineage>
</organism>
<reference evidence="1" key="1">
    <citation type="submission" date="2022-04" db="EMBL/GenBank/DDBJ databases">
        <title>Genome of the entomopathogenic fungus Entomophthora muscae.</title>
        <authorList>
            <person name="Elya C."/>
            <person name="Lovett B.R."/>
            <person name="Lee E."/>
            <person name="Macias A.M."/>
            <person name="Hajek A.E."/>
            <person name="De Bivort B.L."/>
            <person name="Kasson M.T."/>
            <person name="De Fine Licht H.H."/>
            <person name="Stajich J.E."/>
        </authorList>
    </citation>
    <scope>NUCLEOTIDE SEQUENCE</scope>
    <source>
        <strain evidence="1">Berkeley</strain>
    </source>
</reference>
<name>A0ACC2TC67_9FUNG</name>
<protein>
    <submittedName>
        <fullName evidence="1">Uncharacterized protein</fullName>
    </submittedName>
</protein>
<evidence type="ECO:0000313" key="1">
    <source>
        <dbReference type="EMBL" id="KAJ9072279.1"/>
    </source>
</evidence>
<comment type="caution">
    <text evidence="1">The sequence shown here is derived from an EMBL/GenBank/DDBJ whole genome shotgun (WGS) entry which is preliminary data.</text>
</comment>
<gene>
    <name evidence="1" type="ORF">DSO57_1029286</name>
</gene>
<dbReference type="EMBL" id="QTSX02003032">
    <property type="protein sequence ID" value="KAJ9072279.1"/>
    <property type="molecule type" value="Genomic_DNA"/>
</dbReference>
<keyword evidence="2" id="KW-1185">Reference proteome</keyword>
<dbReference type="Proteomes" id="UP001165960">
    <property type="component" value="Unassembled WGS sequence"/>
</dbReference>
<evidence type="ECO:0000313" key="2">
    <source>
        <dbReference type="Proteomes" id="UP001165960"/>
    </source>
</evidence>
<proteinExistence type="predicted"/>